<accession>A0A182TB27</accession>
<dbReference type="PANTHER" id="PTHR37838">
    <property type="entry name" value="NA(+)-TRANSLOCATING NADH-QUINONE REDUCTASE SUBUNIT C"/>
    <property type="match status" value="1"/>
</dbReference>
<evidence type="ECO:0000256" key="1">
    <source>
        <dbReference type="ARBA" id="ARBA00004127"/>
    </source>
</evidence>
<feature type="transmembrane region" description="Helical" evidence="17">
    <location>
        <begin position="242"/>
        <end position="260"/>
    </location>
</feature>
<evidence type="ECO:0000256" key="7">
    <source>
        <dbReference type="ARBA" id="ARBA00022643"/>
    </source>
</evidence>
<protein>
    <recommendedName>
        <fullName evidence="18">FMN-binding domain-containing protein</fullName>
    </recommendedName>
</protein>
<evidence type="ECO:0000313" key="20">
    <source>
        <dbReference type="Proteomes" id="UP000075901"/>
    </source>
</evidence>
<keyword evidence="20" id="KW-1185">Reference proteome</keyword>
<organism evidence="19 20">
    <name type="scientific">Anopheles maculatus</name>
    <dbReference type="NCBI Taxonomy" id="74869"/>
    <lineage>
        <taxon>Eukaryota</taxon>
        <taxon>Metazoa</taxon>
        <taxon>Ecdysozoa</taxon>
        <taxon>Arthropoda</taxon>
        <taxon>Hexapoda</taxon>
        <taxon>Insecta</taxon>
        <taxon>Pterygota</taxon>
        <taxon>Neoptera</taxon>
        <taxon>Endopterygota</taxon>
        <taxon>Diptera</taxon>
        <taxon>Nematocera</taxon>
        <taxon>Culicoidea</taxon>
        <taxon>Culicidae</taxon>
        <taxon>Anophelinae</taxon>
        <taxon>Anopheles</taxon>
        <taxon>Anopheles maculatus group</taxon>
    </lineage>
</organism>
<keyword evidence="10 17" id="KW-1133">Transmembrane helix</keyword>
<evidence type="ECO:0000256" key="4">
    <source>
        <dbReference type="ARBA" id="ARBA00022519"/>
    </source>
</evidence>
<evidence type="ECO:0000256" key="2">
    <source>
        <dbReference type="ARBA" id="ARBA00022448"/>
    </source>
</evidence>
<evidence type="ECO:0000259" key="18">
    <source>
        <dbReference type="SMART" id="SM00900"/>
    </source>
</evidence>
<dbReference type="HAMAP" id="MF_00427">
    <property type="entry name" value="NqrC"/>
    <property type="match status" value="1"/>
</dbReference>
<dbReference type="InterPro" id="IPR011292">
    <property type="entry name" value="NqrD"/>
</dbReference>
<keyword evidence="16" id="KW-0739">Sodium transport</keyword>
<dbReference type="EnsemblMetazoa" id="AMAM023252-RA">
    <property type="protein sequence ID" value="AMAM023252-PA"/>
    <property type="gene ID" value="AMAM023252"/>
</dbReference>
<keyword evidence="7" id="KW-0288">FMN</keyword>
<dbReference type="GO" id="GO:0012505">
    <property type="term" value="C:endomembrane system"/>
    <property type="evidence" value="ECO:0007669"/>
    <property type="project" value="UniProtKB-SubCell"/>
</dbReference>
<feature type="transmembrane region" description="Helical" evidence="17">
    <location>
        <begin position="272"/>
        <end position="292"/>
    </location>
</feature>
<evidence type="ECO:0000256" key="11">
    <source>
        <dbReference type="ARBA" id="ARBA00023027"/>
    </source>
</evidence>
<evidence type="ECO:0000256" key="3">
    <source>
        <dbReference type="ARBA" id="ARBA00022475"/>
    </source>
</evidence>
<dbReference type="Pfam" id="PF04205">
    <property type="entry name" value="FMN_bind"/>
    <property type="match status" value="1"/>
</dbReference>
<evidence type="ECO:0000256" key="17">
    <source>
        <dbReference type="SAM" id="Phobius"/>
    </source>
</evidence>
<dbReference type="NCBIfam" id="TIGR01938">
    <property type="entry name" value="nqrC"/>
    <property type="match status" value="1"/>
</dbReference>
<dbReference type="AlphaFoldDB" id="A0A182TB27"/>
<keyword evidence="6" id="KW-0285">Flavoprotein</keyword>
<keyword evidence="8 17" id="KW-0812">Transmembrane</keyword>
<dbReference type="InterPro" id="IPR003667">
    <property type="entry name" value="NqrDE/RnfAE"/>
</dbReference>
<evidence type="ECO:0000313" key="19">
    <source>
        <dbReference type="EnsemblMetazoa" id="AMAM023252-PA"/>
    </source>
</evidence>
<dbReference type="NCBIfam" id="NF006777">
    <property type="entry name" value="PRK09292.1"/>
    <property type="match status" value="1"/>
</dbReference>
<evidence type="ECO:0000256" key="10">
    <source>
        <dbReference type="ARBA" id="ARBA00022989"/>
    </source>
</evidence>
<dbReference type="SMART" id="SM00900">
    <property type="entry name" value="FMN_bind"/>
    <property type="match status" value="1"/>
</dbReference>
<dbReference type="InterPro" id="IPR010204">
    <property type="entry name" value="NqrC"/>
</dbReference>
<evidence type="ECO:0000256" key="14">
    <source>
        <dbReference type="ARBA" id="ARBA00023075"/>
    </source>
</evidence>
<keyword evidence="12" id="KW-0915">Sodium</keyword>
<reference evidence="19" key="2">
    <citation type="submission" date="2020-05" db="UniProtKB">
        <authorList>
            <consortium name="EnsemblMetazoa"/>
        </authorList>
    </citation>
    <scope>IDENTIFICATION</scope>
    <source>
        <strain evidence="19">maculatus3</strain>
    </source>
</reference>
<keyword evidence="13" id="KW-0406">Ion transport</keyword>
<dbReference type="GO" id="GO:0016655">
    <property type="term" value="F:oxidoreductase activity, acting on NAD(P)H, quinone or similar compound as acceptor"/>
    <property type="evidence" value="ECO:0007669"/>
    <property type="project" value="InterPro"/>
</dbReference>
<evidence type="ECO:0000256" key="6">
    <source>
        <dbReference type="ARBA" id="ARBA00022630"/>
    </source>
</evidence>
<feature type="domain" description="FMN-binding" evidence="18">
    <location>
        <begin position="88"/>
        <end position="186"/>
    </location>
</feature>
<keyword evidence="9" id="KW-1278">Translocase</keyword>
<evidence type="ECO:0000256" key="15">
    <source>
        <dbReference type="ARBA" id="ARBA00023136"/>
    </source>
</evidence>
<dbReference type="GO" id="GO:0016020">
    <property type="term" value="C:membrane"/>
    <property type="evidence" value="ECO:0007669"/>
    <property type="project" value="InterPro"/>
</dbReference>
<dbReference type="GO" id="GO:0006814">
    <property type="term" value="P:sodium ion transport"/>
    <property type="evidence" value="ECO:0007669"/>
    <property type="project" value="UniProtKB-KW"/>
</dbReference>
<evidence type="ECO:0000256" key="12">
    <source>
        <dbReference type="ARBA" id="ARBA00023053"/>
    </source>
</evidence>
<keyword evidence="14" id="KW-0830">Ubiquinone</keyword>
<keyword evidence="5" id="KW-0597">Phosphoprotein</keyword>
<evidence type="ECO:0000256" key="5">
    <source>
        <dbReference type="ARBA" id="ARBA00022553"/>
    </source>
</evidence>
<evidence type="ECO:0000256" key="13">
    <source>
        <dbReference type="ARBA" id="ARBA00023065"/>
    </source>
</evidence>
<dbReference type="InterPro" id="IPR007329">
    <property type="entry name" value="FMN-bd"/>
</dbReference>
<dbReference type="VEuPathDB" id="VectorBase:AMAM023252"/>
<keyword evidence="15 17" id="KW-0472">Membrane</keyword>
<comment type="subcellular location">
    <subcellularLocation>
        <location evidence="1">Endomembrane system</location>
        <topology evidence="1">Multi-pass membrane protein</topology>
    </subcellularLocation>
</comment>
<evidence type="ECO:0000256" key="9">
    <source>
        <dbReference type="ARBA" id="ARBA00022967"/>
    </source>
</evidence>
<feature type="transmembrane region" description="Helical" evidence="17">
    <location>
        <begin position="211"/>
        <end position="236"/>
    </location>
</feature>
<reference evidence="20" key="1">
    <citation type="submission" date="2013-09" db="EMBL/GenBank/DDBJ databases">
        <title>The Genome Sequence of Anopheles maculatus species B.</title>
        <authorList>
            <consortium name="The Broad Institute Genomics Platform"/>
            <person name="Neafsey D.E."/>
            <person name="Besansky N."/>
            <person name="Howell P."/>
            <person name="Walton C."/>
            <person name="Young S.K."/>
            <person name="Zeng Q."/>
            <person name="Gargeya S."/>
            <person name="Fitzgerald M."/>
            <person name="Haas B."/>
            <person name="Abouelleil A."/>
            <person name="Allen A.W."/>
            <person name="Alvarado L."/>
            <person name="Arachchi H.M."/>
            <person name="Berlin A.M."/>
            <person name="Chapman S.B."/>
            <person name="Gainer-Dewar J."/>
            <person name="Goldberg J."/>
            <person name="Griggs A."/>
            <person name="Gujja S."/>
            <person name="Hansen M."/>
            <person name="Howarth C."/>
            <person name="Imamovic A."/>
            <person name="Ireland A."/>
            <person name="Larimer J."/>
            <person name="McCowan C."/>
            <person name="Murphy C."/>
            <person name="Pearson M."/>
            <person name="Poon T.W."/>
            <person name="Priest M."/>
            <person name="Roberts A."/>
            <person name="Saif S."/>
            <person name="Shea T."/>
            <person name="Sisk P."/>
            <person name="Sykes S."/>
            <person name="Wortman J."/>
            <person name="Nusbaum C."/>
            <person name="Birren B."/>
        </authorList>
    </citation>
    <scope>NUCLEOTIDE SEQUENCE [LARGE SCALE GENOMIC DNA]</scope>
    <source>
        <strain evidence="20">maculatus3</strain>
    </source>
</reference>
<dbReference type="PANTHER" id="PTHR37838:SF1">
    <property type="entry name" value="NA(+)-TRANSLOCATING NADH-QUINONE REDUCTASE SUBUNIT C"/>
    <property type="match status" value="1"/>
</dbReference>
<sequence length="336" mass="36408">MPSGQVRATFTKYIETRLLDLKSGEFVPGDNSEFDLAAALRSDAKSIALPAEKDIAGIRRRSNQVEIFLVRDDAGAVRNIILPINGSGVWAMMYAFVALDADGNTVRGLSFYRHGETPGLGGEIQNPHWRAQWVGKQLFDEQGNPAIRIVHGGARPGDVHGVDGLSGATLTSNGVQNTFNFWLGDHGFGPFLQRILGVCSALAVTTKLETALVMTLALTLVTAFSSFFISLIRHHIPNSVRIIVQMTIIASLVIVVDQFLRTYAYEISKQLSVFVGLIITNCIVMGRAEAYAMKSPPIESFMDGIGNGLGYGVILVLVGFLRELIGSGNLFDIPVL</sequence>
<keyword evidence="3" id="KW-1003">Cell membrane</keyword>
<dbReference type="Pfam" id="PF02508">
    <property type="entry name" value="Rnf-Nqr"/>
    <property type="match status" value="1"/>
</dbReference>
<dbReference type="GO" id="GO:0010181">
    <property type="term" value="F:FMN binding"/>
    <property type="evidence" value="ECO:0007669"/>
    <property type="project" value="InterPro"/>
</dbReference>
<proteinExistence type="inferred from homology"/>
<evidence type="ECO:0000256" key="16">
    <source>
        <dbReference type="ARBA" id="ARBA00023201"/>
    </source>
</evidence>
<feature type="transmembrane region" description="Helical" evidence="17">
    <location>
        <begin position="304"/>
        <end position="321"/>
    </location>
</feature>
<name>A0A182TB27_9DIPT</name>
<dbReference type="NCBIfam" id="TIGR01939">
    <property type="entry name" value="nqrD"/>
    <property type="match status" value="1"/>
</dbReference>
<keyword evidence="4" id="KW-0997">Cell inner membrane</keyword>
<keyword evidence="11" id="KW-0520">NAD</keyword>
<dbReference type="Proteomes" id="UP000075901">
    <property type="component" value="Unassembled WGS sequence"/>
</dbReference>
<keyword evidence="2" id="KW-0813">Transport</keyword>
<evidence type="ECO:0000256" key="8">
    <source>
        <dbReference type="ARBA" id="ARBA00022692"/>
    </source>
</evidence>